<dbReference type="EMBL" id="GG687158">
    <property type="protein sequence ID" value="EEQ97476.1"/>
    <property type="molecule type" value="Genomic_DNA"/>
</dbReference>
<sequence length="61" mass="6894">YRVEFSPGSNVRGVTRATLHINSVINTAFWDDTRVLNNHNRTAILTTEGPVDNQIDIEQPE</sequence>
<gene>
    <name evidence="1" type="ORF">Pmar_PMAR017494</name>
</gene>
<dbReference type="Proteomes" id="UP000007800">
    <property type="component" value="Unassembled WGS sequence"/>
</dbReference>
<evidence type="ECO:0000313" key="1">
    <source>
        <dbReference type="EMBL" id="EEQ97476.1"/>
    </source>
</evidence>
<organism evidence="2">
    <name type="scientific">Perkinsus marinus (strain ATCC 50983 / TXsc)</name>
    <dbReference type="NCBI Taxonomy" id="423536"/>
    <lineage>
        <taxon>Eukaryota</taxon>
        <taxon>Sar</taxon>
        <taxon>Alveolata</taxon>
        <taxon>Perkinsozoa</taxon>
        <taxon>Perkinsea</taxon>
        <taxon>Perkinsida</taxon>
        <taxon>Perkinsidae</taxon>
        <taxon>Perkinsus</taxon>
    </lineage>
</organism>
<evidence type="ECO:0000313" key="2">
    <source>
        <dbReference type="Proteomes" id="UP000007800"/>
    </source>
</evidence>
<reference evidence="1 2" key="1">
    <citation type="submission" date="2008-07" db="EMBL/GenBank/DDBJ databases">
        <authorList>
            <person name="El-Sayed N."/>
            <person name="Caler E."/>
            <person name="Inman J."/>
            <person name="Amedeo P."/>
            <person name="Hass B."/>
            <person name="Wortman J."/>
        </authorList>
    </citation>
    <scope>NUCLEOTIDE SEQUENCE [LARGE SCALE GENOMIC DNA]</scope>
    <source>
        <strain evidence="2">ATCC 50983 / TXsc</strain>
    </source>
</reference>
<dbReference type="RefSeq" id="XP_002764759.1">
    <property type="nucleotide sequence ID" value="XM_002764713.1"/>
</dbReference>
<proteinExistence type="predicted"/>
<accession>C5M0L6</accession>
<feature type="non-terminal residue" evidence="1">
    <location>
        <position position="1"/>
    </location>
</feature>
<dbReference type="GeneID" id="9055037"/>
<name>C5M0L6_PERM5</name>
<protein>
    <submittedName>
        <fullName evidence="1">Uncharacterized protein</fullName>
    </submittedName>
</protein>
<dbReference type="AlphaFoldDB" id="C5M0L6"/>
<dbReference type="InParanoid" id="C5M0L6"/>
<keyword evidence="2" id="KW-1185">Reference proteome</keyword>